<dbReference type="SUPFAM" id="SSF52540">
    <property type="entry name" value="P-loop containing nucleoside triphosphate hydrolases"/>
    <property type="match status" value="1"/>
</dbReference>
<accession>A0A9W6CRH4</accession>
<dbReference type="RefSeq" id="WP_281884150.1">
    <property type="nucleotide sequence ID" value="NZ_BSDP01000001.1"/>
</dbReference>
<comment type="caution">
    <text evidence="1">The sequence shown here is derived from an EMBL/GenBank/DDBJ whole genome shotgun (WGS) entry which is preliminary data.</text>
</comment>
<evidence type="ECO:0008006" key="3">
    <source>
        <dbReference type="Google" id="ProtNLM"/>
    </source>
</evidence>
<dbReference type="CDD" id="cd02019">
    <property type="entry name" value="NK"/>
    <property type="match status" value="1"/>
</dbReference>
<evidence type="ECO:0000313" key="2">
    <source>
        <dbReference type="Proteomes" id="UP001144396"/>
    </source>
</evidence>
<gene>
    <name evidence="1" type="ORF">ARHIZOSPH14_17780</name>
</gene>
<dbReference type="Proteomes" id="UP001144396">
    <property type="component" value="Unassembled WGS sequence"/>
</dbReference>
<dbReference type="EMBL" id="BSDP01000001">
    <property type="protein sequence ID" value="GLI27536.1"/>
    <property type="molecule type" value="Genomic_DNA"/>
</dbReference>
<proteinExistence type="predicted"/>
<dbReference type="Gene3D" id="3.40.50.300">
    <property type="entry name" value="P-loop containing nucleotide triphosphate hydrolases"/>
    <property type="match status" value="1"/>
</dbReference>
<dbReference type="AlphaFoldDB" id="A0A9W6CRH4"/>
<evidence type="ECO:0000313" key="1">
    <source>
        <dbReference type="EMBL" id="GLI27536.1"/>
    </source>
</evidence>
<keyword evidence="2" id="KW-1185">Reference proteome</keyword>
<sequence>MLIVLRGNSGSGKSTVARLLQAELEGPTANLGQDHFRREVYRESDHNDMAHAELLELAAVHCLRRGDHVILEGILSTHRYGEMIERIAAHSTDARFFAFDLDFDETARRHATRPLANEFGVDEMREWYHGWQPLAFVEEQRIGPDESPELIVARILGRA</sequence>
<name>A0A9W6CRH4_9MICO</name>
<dbReference type="Pfam" id="PF13671">
    <property type="entry name" value="AAA_33"/>
    <property type="match status" value="1"/>
</dbReference>
<reference evidence="1" key="1">
    <citation type="submission" date="2022-12" db="EMBL/GenBank/DDBJ databases">
        <title>Reference genome sequencing for broad-spectrum identification of bacterial and archaeal isolates by mass spectrometry.</title>
        <authorList>
            <person name="Sekiguchi Y."/>
            <person name="Tourlousse D.M."/>
        </authorList>
    </citation>
    <scope>NUCLEOTIDE SEQUENCE</scope>
    <source>
        <strain evidence="1">14</strain>
    </source>
</reference>
<organism evidence="1 2">
    <name type="scientific">Agromyces rhizosphaerae</name>
    <dbReference type="NCBI Taxonomy" id="88374"/>
    <lineage>
        <taxon>Bacteria</taxon>
        <taxon>Bacillati</taxon>
        <taxon>Actinomycetota</taxon>
        <taxon>Actinomycetes</taxon>
        <taxon>Micrococcales</taxon>
        <taxon>Microbacteriaceae</taxon>
        <taxon>Agromyces</taxon>
    </lineage>
</organism>
<protein>
    <recommendedName>
        <fullName evidence="3">Kinase</fullName>
    </recommendedName>
</protein>
<dbReference type="InterPro" id="IPR027417">
    <property type="entry name" value="P-loop_NTPase"/>
</dbReference>